<keyword evidence="2 7" id="KW-0548">Nucleotidyltransferase</keyword>
<evidence type="ECO:0000313" key="11">
    <source>
        <dbReference type="Proteomes" id="UP001148838"/>
    </source>
</evidence>
<comment type="caution">
    <text evidence="10">The sequence shown here is derived from an EMBL/GenBank/DDBJ whole genome shotgun (WGS) entry which is preliminary data.</text>
</comment>
<dbReference type="InterPro" id="IPR003545">
    <property type="entry name" value="Telomerase_RT"/>
</dbReference>
<dbReference type="Pfam" id="PF12009">
    <property type="entry name" value="Telomerase_RBD"/>
    <property type="match status" value="1"/>
</dbReference>
<feature type="compositionally biased region" description="Polar residues" evidence="8">
    <location>
        <begin position="810"/>
        <end position="819"/>
    </location>
</feature>
<reference evidence="10 11" key="1">
    <citation type="journal article" date="2022" name="Allergy">
        <title>Genome assembly and annotation of Periplaneta americana reveal a comprehensive cockroach allergen profile.</title>
        <authorList>
            <person name="Wang L."/>
            <person name="Xiong Q."/>
            <person name="Saelim N."/>
            <person name="Wang L."/>
            <person name="Nong W."/>
            <person name="Wan A.T."/>
            <person name="Shi M."/>
            <person name="Liu X."/>
            <person name="Cao Q."/>
            <person name="Hui J.H.L."/>
            <person name="Sookrung N."/>
            <person name="Leung T.F."/>
            <person name="Tungtrongchitr A."/>
            <person name="Tsui S.K.W."/>
        </authorList>
    </citation>
    <scope>NUCLEOTIDE SEQUENCE [LARGE SCALE GENOMIC DNA]</scope>
    <source>
        <strain evidence="10">PWHHKU_190912</strain>
    </source>
</reference>
<evidence type="ECO:0000256" key="3">
    <source>
        <dbReference type="ARBA" id="ARBA00022723"/>
    </source>
</evidence>
<feature type="domain" description="Telomerase ribonucleoprotein complex - RNA-binding" evidence="9">
    <location>
        <begin position="835"/>
        <end position="945"/>
    </location>
</feature>
<evidence type="ECO:0000256" key="8">
    <source>
        <dbReference type="SAM" id="MobiDB-lite"/>
    </source>
</evidence>
<organism evidence="10 11">
    <name type="scientific">Periplaneta americana</name>
    <name type="common">American cockroach</name>
    <name type="synonym">Blatta americana</name>
    <dbReference type="NCBI Taxonomy" id="6978"/>
    <lineage>
        <taxon>Eukaryota</taxon>
        <taxon>Metazoa</taxon>
        <taxon>Ecdysozoa</taxon>
        <taxon>Arthropoda</taxon>
        <taxon>Hexapoda</taxon>
        <taxon>Insecta</taxon>
        <taxon>Pterygota</taxon>
        <taxon>Neoptera</taxon>
        <taxon>Polyneoptera</taxon>
        <taxon>Dictyoptera</taxon>
        <taxon>Blattodea</taxon>
        <taxon>Blattoidea</taxon>
        <taxon>Blattidae</taxon>
        <taxon>Blattinae</taxon>
        <taxon>Periplaneta</taxon>
    </lineage>
</organism>
<comment type="catalytic activity">
    <reaction evidence="6 7">
        <text>DNA(n) + a 2'-deoxyribonucleoside 5'-triphosphate = DNA(n+1) + diphosphate</text>
        <dbReference type="Rhea" id="RHEA:22508"/>
        <dbReference type="Rhea" id="RHEA-COMP:17339"/>
        <dbReference type="Rhea" id="RHEA-COMP:17340"/>
        <dbReference type="ChEBI" id="CHEBI:33019"/>
        <dbReference type="ChEBI" id="CHEBI:61560"/>
        <dbReference type="ChEBI" id="CHEBI:173112"/>
        <dbReference type="EC" id="2.7.7.49"/>
    </reaction>
</comment>
<evidence type="ECO:0000256" key="1">
    <source>
        <dbReference type="ARBA" id="ARBA00022679"/>
    </source>
</evidence>
<dbReference type="SMART" id="SM00975">
    <property type="entry name" value="Telomerase_RBD"/>
    <property type="match status" value="1"/>
</dbReference>
<keyword evidence="7" id="KW-0158">Chromosome</keyword>
<name>A0ABQ8RX28_PERAM</name>
<dbReference type="InterPro" id="IPR021891">
    <property type="entry name" value="Telomerase_RBD"/>
</dbReference>
<evidence type="ECO:0000256" key="5">
    <source>
        <dbReference type="ARBA" id="ARBA00022918"/>
    </source>
</evidence>
<evidence type="ECO:0000256" key="6">
    <source>
        <dbReference type="ARBA" id="ARBA00048173"/>
    </source>
</evidence>
<keyword evidence="3 7" id="KW-0479">Metal-binding</keyword>
<comment type="subcellular location">
    <subcellularLocation>
        <location evidence="7">Nucleus</location>
    </subcellularLocation>
    <subcellularLocation>
        <location evidence="7">Chromosome</location>
        <location evidence="7">Telomere</location>
    </subcellularLocation>
</comment>
<keyword evidence="7" id="KW-0539">Nucleus</keyword>
<feature type="compositionally biased region" description="Basic and acidic residues" evidence="8">
    <location>
        <begin position="549"/>
        <end position="560"/>
    </location>
</feature>
<evidence type="ECO:0000313" key="10">
    <source>
        <dbReference type="EMBL" id="KAJ4426281.1"/>
    </source>
</evidence>
<keyword evidence="1 7" id="KW-0808">Transferase</keyword>
<dbReference type="EMBL" id="JAJSOF020000040">
    <property type="protein sequence ID" value="KAJ4426281.1"/>
    <property type="molecule type" value="Genomic_DNA"/>
</dbReference>
<proteinExistence type="inferred from homology"/>
<feature type="compositionally biased region" description="Polar residues" evidence="8">
    <location>
        <begin position="573"/>
        <end position="586"/>
    </location>
</feature>
<evidence type="ECO:0000256" key="2">
    <source>
        <dbReference type="ARBA" id="ARBA00022695"/>
    </source>
</evidence>
<gene>
    <name evidence="10" type="ORF">ANN_27093</name>
</gene>
<feature type="compositionally biased region" description="Basic residues" evidence="8">
    <location>
        <begin position="561"/>
        <end position="570"/>
    </location>
</feature>
<keyword evidence="5 7" id="KW-0695">RNA-directed DNA polymerase</keyword>
<dbReference type="EC" id="2.7.7.49" evidence="7"/>
<evidence type="ECO:0000256" key="4">
    <source>
        <dbReference type="ARBA" id="ARBA00022842"/>
    </source>
</evidence>
<comment type="function">
    <text evidence="7">Telomerase is a ribonucleoprotein enzyme essential for the replication of chromosome termini in most eukaryotes. It elongates telomeres. It is a reverse transcriptase that adds simple sequence repeats to chromosome ends by copying a template sequence within the RNA component of the enzyme.</text>
</comment>
<keyword evidence="4 7" id="KW-0460">Magnesium</keyword>
<keyword evidence="11" id="KW-1185">Reference proteome</keyword>
<accession>A0ABQ8RX28</accession>
<comment type="similarity">
    <text evidence="7">Belongs to the reverse transcriptase family. Telomerase subfamily.</text>
</comment>
<dbReference type="PANTHER" id="PTHR12066:SF0">
    <property type="entry name" value="TELOMERASE REVERSE TRANSCRIPTASE"/>
    <property type="match status" value="1"/>
</dbReference>
<dbReference type="Gene3D" id="1.10.132.70">
    <property type="match status" value="1"/>
</dbReference>
<feature type="region of interest" description="Disordered" evidence="8">
    <location>
        <begin position="807"/>
        <end position="827"/>
    </location>
</feature>
<dbReference type="Proteomes" id="UP001148838">
    <property type="component" value="Unassembled WGS sequence"/>
</dbReference>
<dbReference type="PANTHER" id="PTHR12066">
    <property type="entry name" value="TELOMERASE REVERSE TRANSCRIPTASE"/>
    <property type="match status" value="1"/>
</dbReference>
<feature type="region of interest" description="Disordered" evidence="8">
    <location>
        <begin position="549"/>
        <end position="586"/>
    </location>
</feature>
<protein>
    <recommendedName>
        <fullName evidence="7">Telomerase reverse transcriptase</fullName>
        <ecNumber evidence="7">2.7.7.49</ecNumber>
    </recommendedName>
    <alternativeName>
        <fullName evidence="7">Telomerase catalytic subunit</fullName>
    </alternativeName>
</protein>
<keyword evidence="7" id="KW-0779">Telomere</keyword>
<sequence>MTMELGGQTVNSDHYLVIGELRERLSVAKRVEQQVNIRRFSIPKLKDEETKQHYQVEISNRFAVLASSDEDEEELDVNSIWENIRDNIKIAAEQSIGYYETKKKKPWFDKDCCMVVERKKQAKFKFLRDPVEANRDNYFNKSREANRRLRNKKRDYLKEKLNDVETNNKNKNIRDLYKGIKEFKNGYQAKVNVIKDENGDLFADAHSILKRWKNYFGQLLNIHRPNRNDRNEIEIQTAEPFIPEPTLSEVEIAIENLKNYVSRSVFVRCVQDNRQGLELNGLHQLLVYVDDVNMLGENPQTREFYWEQADTVDWRAHFLIKIKHFREGGKEARLSNAKLALSRLGGVLQEGPRVKEEYWWHDAVMEIVMDDIVINTYADTNDERDMAAMEISQFAMKPLLTFLEAQIPHVTENQKETIKKCGNLVVCYVPQDVQNLKHRTLSWQDIKDIVEANKLKNGLHINEDDKIMQLLRKDEWHRLYKIIGSSLILFLFQKAVLCEVDLQNVLQPLDQNRMLSLFRKTRYIKREQSKTKDNFSNVLASKCVLHEEEHDKTSESDKPQKKTRRGKKKKEQLTQSTWPSSHVLATTPATAEGTNKLLTAILSTDVGKKVPVETHKLADLKLLLLQFLKNHRKHSSYSYLLNHHINVSFDNTKPVKKSFKKQSQSHRSDDTIILSSSSDEIEVVDLTEDSPPFQTGMKRKIMNFEGNQDRKRCKFDKKCDNSKLHCVQGEHSTAINIESENSTGQAEYPTVIDIESENSTRPVCIESKDSETVNNQSLHETSYNMPENVSVQAGCSKDMRVQLHCKKSAKNQPETSNLLKTDRQKKSKNNSVDHVVVAHFVKKIVRMVFPLELFGCKRNARVIAKWCCRLVGSGRNQFFRLGSLMQGIKTNTIKWLRPVSSHEVKENILAKVVITEDVQNVHLLLEYRPHIDVSLTCEHDPKLHEYCVCPQNMPQFDSEGIPNQVPETNKPMILNGPTSRNREGSDQVSVEAKQLGHLYLSIDQETFDPSTCEPYDKCAGAPSCKK</sequence>
<evidence type="ECO:0000259" key="9">
    <source>
        <dbReference type="SMART" id="SM00975"/>
    </source>
</evidence>
<evidence type="ECO:0000256" key="7">
    <source>
        <dbReference type="RuleBase" id="RU365061"/>
    </source>
</evidence>